<dbReference type="Proteomes" id="UP001207468">
    <property type="component" value="Unassembled WGS sequence"/>
</dbReference>
<gene>
    <name evidence="1" type="ORF">F5148DRAFT_1009987</name>
</gene>
<accession>A0ACC0UIM7</accession>
<sequence length="943" mass="101938">MSNVGFNIDDDHPLALELSSLRTAVARFQHEAHLSSLKLQRHSLEAAVAIERAQSLEHENAAAQAELVALRAHPDSTPRPAELQLPDLTLALRRASDKLTLAEDAFRARTAQFVETQGAASRAHYAAESAFGAAAKAGAREEEALAREHVLMLRLRAAEEEGRMMDRTVREYADLVRTLERRQSLPSSPPTQPLTPPAGVYPPNGQAPELDGRGTLPFESLQECRAELHKLAGEFEVVNEDLMHEIGRLRVDLEGARAELEAEQKATVQERQRLSDALAELERLKHDDNTAAKMVSRYMKFSQVTTDTLQRALESLAARHAATTSTLHTQLASLQAALAIERRQSARLRDVLDEATEQLARETYGRRREIALRLAVVGREDRLAEALRRWVRRAQEMRAREEAPTAQQFSSVVSNAGELLALVDGAASHSEVEATLSAGTGSVARIVVAQDAVRALVEELQIETERRMQLERVLGRAEVDEDGHVVLPASSEPSSTAKSPSVVTEAMPEVVKVDTATSPICPPRPQESIQFITEAVPEDPVSPETPPAGLPVVHSRTELTPVEHFPTIYQPTPRSTQGSPAFLSPHSSPSLSSPANTHSTLPASLPLQDTISASSNELDNDNTRPESPSTPASSISPPSPGHSPSSNLLTEIGKTRNRYDELHRAFRNCHLALRELGQTVQALPPSSLLPISALQTILARLDDFNEDARVELEIRVADEERIARGYATLLSVPGAIASEAEAQDVRQAVRAFVEGSDATVARAQSQFSRKRNDLEHDVAALKLAIHELPQTPSSPPPSSRPVTPAANTLPSWTSLAAGLFASGGSSRPSSPSPTFGAVVTSPHMRRPVPPEVSSLAALQQQLRIPMPELHHHHQGAPLPSPIRPSATPRTGSGMYVLGLGLRGGVVDPGERRRVSVVGIAQGSTSTGLGTTVHEAGEVEVEVE</sequence>
<proteinExistence type="predicted"/>
<evidence type="ECO:0000313" key="1">
    <source>
        <dbReference type="EMBL" id="KAI9511096.1"/>
    </source>
</evidence>
<keyword evidence="2" id="KW-1185">Reference proteome</keyword>
<reference evidence="1" key="1">
    <citation type="submission" date="2021-03" db="EMBL/GenBank/DDBJ databases">
        <title>Evolutionary priming and transition to the ectomycorrhizal habit in an iconic lineage of mushroom-forming fungi: is preadaptation a requirement?</title>
        <authorList>
            <consortium name="DOE Joint Genome Institute"/>
            <person name="Looney B.P."/>
            <person name="Miyauchi S."/>
            <person name="Morin E."/>
            <person name="Drula E."/>
            <person name="Courty P.E."/>
            <person name="Chicoki N."/>
            <person name="Fauchery L."/>
            <person name="Kohler A."/>
            <person name="Kuo A."/>
            <person name="LaButti K."/>
            <person name="Pangilinan J."/>
            <person name="Lipzen A."/>
            <person name="Riley R."/>
            <person name="Andreopoulos W."/>
            <person name="He G."/>
            <person name="Johnson J."/>
            <person name="Barry K.W."/>
            <person name="Grigoriev I.V."/>
            <person name="Nagy L."/>
            <person name="Hibbett D."/>
            <person name="Henrissat B."/>
            <person name="Matheny P.B."/>
            <person name="Labbe J."/>
            <person name="Martin A.F."/>
        </authorList>
    </citation>
    <scope>NUCLEOTIDE SEQUENCE</scope>
    <source>
        <strain evidence="1">BPL698</strain>
    </source>
</reference>
<name>A0ACC0UIM7_9AGAM</name>
<protein>
    <submittedName>
        <fullName evidence="1">Uncharacterized protein</fullName>
    </submittedName>
</protein>
<comment type="caution">
    <text evidence="1">The sequence shown here is derived from an EMBL/GenBank/DDBJ whole genome shotgun (WGS) entry which is preliminary data.</text>
</comment>
<organism evidence="1 2">
    <name type="scientific">Russula earlei</name>
    <dbReference type="NCBI Taxonomy" id="71964"/>
    <lineage>
        <taxon>Eukaryota</taxon>
        <taxon>Fungi</taxon>
        <taxon>Dikarya</taxon>
        <taxon>Basidiomycota</taxon>
        <taxon>Agaricomycotina</taxon>
        <taxon>Agaricomycetes</taxon>
        <taxon>Russulales</taxon>
        <taxon>Russulaceae</taxon>
        <taxon>Russula</taxon>
    </lineage>
</organism>
<evidence type="ECO:0000313" key="2">
    <source>
        <dbReference type="Proteomes" id="UP001207468"/>
    </source>
</evidence>
<dbReference type="EMBL" id="JAGFNK010000027">
    <property type="protein sequence ID" value="KAI9511096.1"/>
    <property type="molecule type" value="Genomic_DNA"/>
</dbReference>